<feature type="compositionally biased region" description="Basic residues" evidence="1">
    <location>
        <begin position="338"/>
        <end position="353"/>
    </location>
</feature>
<dbReference type="AlphaFoldDB" id="A0A4Y9XW42"/>
<dbReference type="STRING" id="34475.A0A4Y9XW42"/>
<name>A0A4Y9XW42_9APHY</name>
<dbReference type="EMBL" id="SEKV01000713">
    <property type="protein sequence ID" value="TFY54305.1"/>
    <property type="molecule type" value="Genomic_DNA"/>
</dbReference>
<feature type="region of interest" description="Disordered" evidence="1">
    <location>
        <begin position="525"/>
        <end position="832"/>
    </location>
</feature>
<feature type="compositionally biased region" description="Basic and acidic residues" evidence="1">
    <location>
        <begin position="777"/>
        <end position="787"/>
    </location>
</feature>
<feature type="compositionally biased region" description="Low complexity" evidence="1">
    <location>
        <begin position="128"/>
        <end position="157"/>
    </location>
</feature>
<evidence type="ECO:0000313" key="2">
    <source>
        <dbReference type="EMBL" id="TFY54305.1"/>
    </source>
</evidence>
<feature type="compositionally biased region" description="Basic and acidic residues" evidence="1">
    <location>
        <begin position="377"/>
        <end position="388"/>
    </location>
</feature>
<feature type="compositionally biased region" description="Low complexity" evidence="1">
    <location>
        <begin position="468"/>
        <end position="490"/>
    </location>
</feature>
<evidence type="ECO:0000256" key="1">
    <source>
        <dbReference type="SAM" id="MobiDB-lite"/>
    </source>
</evidence>
<feature type="compositionally biased region" description="Pro residues" evidence="1">
    <location>
        <begin position="15"/>
        <end position="29"/>
    </location>
</feature>
<feature type="region of interest" description="Disordered" evidence="1">
    <location>
        <begin position="450"/>
        <end position="508"/>
    </location>
</feature>
<evidence type="ECO:0000313" key="3">
    <source>
        <dbReference type="Proteomes" id="UP000298390"/>
    </source>
</evidence>
<reference evidence="2 3" key="1">
    <citation type="submission" date="2019-01" db="EMBL/GenBank/DDBJ databases">
        <title>Genome sequencing of the rare red list fungi Fomitopsis rosea.</title>
        <authorList>
            <person name="Buettner E."/>
            <person name="Kellner H."/>
        </authorList>
    </citation>
    <scope>NUCLEOTIDE SEQUENCE [LARGE SCALE GENOMIC DNA]</scope>
    <source>
        <strain evidence="2 3">DSM 105464</strain>
    </source>
</reference>
<feature type="compositionally biased region" description="Polar residues" evidence="1">
    <location>
        <begin position="1"/>
        <end position="13"/>
    </location>
</feature>
<feature type="compositionally biased region" description="Polar residues" evidence="1">
    <location>
        <begin position="789"/>
        <end position="813"/>
    </location>
</feature>
<feature type="compositionally biased region" description="Low complexity" evidence="1">
    <location>
        <begin position="46"/>
        <end position="76"/>
    </location>
</feature>
<comment type="caution">
    <text evidence="2">The sequence shown here is derived from an EMBL/GenBank/DDBJ whole genome shotgun (WGS) entry which is preliminary data.</text>
</comment>
<feature type="compositionally biased region" description="Gly residues" evidence="1">
    <location>
        <begin position="275"/>
        <end position="298"/>
    </location>
</feature>
<accession>A0A4Y9XW42</accession>
<dbReference type="SUPFAM" id="SSF81995">
    <property type="entry name" value="beta-sandwich domain of Sec23/24"/>
    <property type="match status" value="1"/>
</dbReference>
<feature type="compositionally biased region" description="Low complexity" evidence="1">
    <location>
        <begin position="694"/>
        <end position="742"/>
    </location>
</feature>
<feature type="compositionally biased region" description="Basic and acidic residues" evidence="1">
    <location>
        <begin position="617"/>
        <end position="630"/>
    </location>
</feature>
<proteinExistence type="predicted"/>
<feature type="region of interest" description="Disordered" evidence="1">
    <location>
        <begin position="46"/>
        <end position="405"/>
    </location>
</feature>
<feature type="compositionally biased region" description="Polar residues" evidence="1">
    <location>
        <begin position="450"/>
        <end position="460"/>
    </location>
</feature>
<dbReference type="Proteomes" id="UP000298390">
    <property type="component" value="Unassembled WGS sequence"/>
</dbReference>
<organism evidence="2 3">
    <name type="scientific">Rhodofomes roseus</name>
    <dbReference type="NCBI Taxonomy" id="34475"/>
    <lineage>
        <taxon>Eukaryota</taxon>
        <taxon>Fungi</taxon>
        <taxon>Dikarya</taxon>
        <taxon>Basidiomycota</taxon>
        <taxon>Agaricomycotina</taxon>
        <taxon>Agaricomycetes</taxon>
        <taxon>Polyporales</taxon>
        <taxon>Rhodofomes</taxon>
    </lineage>
</organism>
<sequence length="1131" mass="120211">MNKNPFVTTAAYTPQQPPLPPGPPPPQPTQPDYSAYWQAAAAAQHTQAAQSYTAQQWPAAAAAAQAAQAATARPPADQSALYANYGYGNQQNRNWQQQQQHHQPQQHFQAQPPPPVAQPPPPPPQPTYNPYQPQAGAYQQPYVPQGGPAPQQVAAAPYQPPVAPAPFQQQQQQTFFQQQQRPQQQRQNNRSFHHASPPQPPPAKRQRFDGPNQNRGPAPPPPPVPATAAASTDAAARHVRAGPARSREPGLWSWRWTYGRRGRGGPMGMNRGAARGRGGGFNNAGGRGGGGGQGGGSFRGHSSNRGFGNRDNRRGGSFNAGGNFHQHGHQQGYQQQHQHQHQHHQQQQHHHQQHQSYSNNNSFRGRNQGFTHSSRGARHDSHASHGRDNASVASAGVSSGKKEENRRTLTDFKIVGLEIPELSWSWSVSKSDAADAPVKTEDVPIAISSTATAGAQSTGDSPVKTEPVATTSDAPAAGAASASGDVSGPSQASVIKSEPTAILPPPPSRVRIYFHTPVTADDSHLISSAAPYAQPSTSRKGKRKKLEDDDGDVEDGRGPPPPAPHSSEMGHEHDVASMDGTETAFGRDSVAPSVAESASEGDWLMAAIGGEEGEGEGMDHANGDEYHDPDADAEGEYDTSGYDDVQGEGHDEYHVGGDEGAHDAGEQQHDEHAPSAEQGGMSVDPQVAPGPENSAHSGPSASSGAGDPSSNAVNGSAPAPSSASPGIPTSVDSASVSSAVGVTNPSSNGDAQASVQAGVAPLQATESLASTVPDTDVQGKKQDREDTAPTESAMDQTQPADETSYQVDESFLSNGGPYAPDPSSSQAGKSGRVASANRLSAAYAAGTRRMVVDAEIVESLKVFRAEARIEVYMNVDRDDAGGYKGIMMEAYSEAAASYLPLEMSEAMEADPTVPPFSKATLPTKMTLIAQLDRQRPLSEPRWVKTGDVHEWLKSMFGRMFWVAGDAAEGWEKKIQVVDPDPAPTIWTVLETWAQNSNIGQQTERQRFLRTHMTETDNILEILLRLVRGERSGTGFQQATPAVASPNLAGPLLTALSPGAAHGAQQTHVSLAVLAIFRLAVEYAKRVSPENGKHEVEERAGEIIRSLPSHLLYKSLDGIFKEWKADKKGGKA</sequence>
<feature type="compositionally biased region" description="Low complexity" evidence="1">
    <location>
        <begin position="96"/>
        <end position="110"/>
    </location>
</feature>
<feature type="compositionally biased region" description="Basic and acidic residues" evidence="1">
    <location>
        <begin position="647"/>
        <end position="674"/>
    </location>
</feature>
<feature type="compositionally biased region" description="Polar residues" evidence="1">
    <location>
        <begin position="764"/>
        <end position="773"/>
    </location>
</feature>
<feature type="region of interest" description="Disordered" evidence="1">
    <location>
        <begin position="1"/>
        <end position="33"/>
    </location>
</feature>
<feature type="compositionally biased region" description="Low complexity" evidence="1">
    <location>
        <begin position="390"/>
        <end position="399"/>
    </location>
</feature>
<protein>
    <submittedName>
        <fullName evidence="2">Uncharacterized protein</fullName>
    </submittedName>
</protein>
<feature type="compositionally biased region" description="Polar residues" evidence="1">
    <location>
        <begin position="356"/>
        <end position="374"/>
    </location>
</feature>
<feature type="compositionally biased region" description="Polar residues" evidence="1">
    <location>
        <begin position="743"/>
        <end position="755"/>
    </location>
</feature>
<gene>
    <name evidence="2" type="ORF">EVJ58_g8938</name>
</gene>
<feature type="compositionally biased region" description="Pro residues" evidence="1">
    <location>
        <begin position="111"/>
        <end position="127"/>
    </location>
</feature>
<feature type="compositionally biased region" description="Low complexity" evidence="1">
    <location>
        <begin position="589"/>
        <end position="600"/>
    </location>
</feature>
<feature type="compositionally biased region" description="Low complexity" evidence="1">
    <location>
        <begin position="165"/>
        <end position="187"/>
    </location>
</feature>